<dbReference type="EMBL" id="CACVBM020001203">
    <property type="protein sequence ID" value="CAA7038989.1"/>
    <property type="molecule type" value="Genomic_DNA"/>
</dbReference>
<accession>A0A6D2JH01</accession>
<evidence type="ECO:0008006" key="4">
    <source>
        <dbReference type="Google" id="ProtNLM"/>
    </source>
</evidence>
<keyword evidence="3" id="KW-1185">Reference proteome</keyword>
<dbReference type="InterPro" id="IPR006525">
    <property type="entry name" value="Cystatin-related_pln"/>
</dbReference>
<sequence length="401" mass="47387">MKKINKVECVGNAKNDVDEDVDRDVEKEVKDPFDDKIKLFQAKVRHAQDVVEEYVFCRPKPNQKGLSNNWLEPARLLWLPGGPDYERPLYMTRTDEDEPHYTAEQELAYMQKQVNESDGFDIDFKLNLCVFNYHPANLDSHEFEDGAGNAEDLLKRLSQNSLDDYNGKHETKFEFVKIRGANFHWANAIMFLITFEVKDPFDDKIKLFQAKVRHAQDVVEEYIFCRPKPNQGGWQRWLEPAFLLWEPNDRHYERHSYTTRTEKDEPQFTIEQELANMDNEVNKSDGFDIDFSLFRCIFNYHLANLNSNDFVDEPDTLRDLLERLSQQSLDDYNKENETKFEYVKVEKANFHVAAGIMFLITFDVKDPYDDMIKPFQARVRHLKNTFTEYIFCRPKPNHGGM</sequence>
<evidence type="ECO:0000313" key="1">
    <source>
        <dbReference type="EMBL" id="CAA7022819.1"/>
    </source>
</evidence>
<dbReference type="NCBIfam" id="TIGR01638">
    <property type="entry name" value="Atha_cystat_rel"/>
    <property type="match status" value="2"/>
</dbReference>
<gene>
    <name evidence="1" type="ORF">MERR_LOCUS10054</name>
    <name evidence="2" type="ORF">MERR_LOCUS26224</name>
</gene>
<dbReference type="Proteomes" id="UP000467841">
    <property type="component" value="Unassembled WGS sequence"/>
</dbReference>
<evidence type="ECO:0000313" key="3">
    <source>
        <dbReference type="Proteomes" id="UP000467841"/>
    </source>
</evidence>
<dbReference type="SUPFAM" id="SSF54403">
    <property type="entry name" value="Cystatin/monellin"/>
    <property type="match status" value="2"/>
</dbReference>
<dbReference type="PANTHER" id="PTHR31228">
    <property type="entry name" value="CYSTATIN/MONELLIN SUPERFAMILY PROTEIN"/>
    <property type="match status" value="1"/>
</dbReference>
<organism evidence="2 3">
    <name type="scientific">Microthlaspi erraticum</name>
    <dbReference type="NCBI Taxonomy" id="1685480"/>
    <lineage>
        <taxon>Eukaryota</taxon>
        <taxon>Viridiplantae</taxon>
        <taxon>Streptophyta</taxon>
        <taxon>Embryophyta</taxon>
        <taxon>Tracheophyta</taxon>
        <taxon>Spermatophyta</taxon>
        <taxon>Magnoliopsida</taxon>
        <taxon>eudicotyledons</taxon>
        <taxon>Gunneridae</taxon>
        <taxon>Pentapetalae</taxon>
        <taxon>rosids</taxon>
        <taxon>malvids</taxon>
        <taxon>Brassicales</taxon>
        <taxon>Brassicaceae</taxon>
        <taxon>Coluteocarpeae</taxon>
        <taxon>Microthlaspi</taxon>
    </lineage>
</organism>
<proteinExistence type="predicted"/>
<reference evidence="2 3" key="1">
    <citation type="submission" date="2020-01" db="EMBL/GenBank/DDBJ databases">
        <authorList>
            <person name="Mishra B."/>
        </authorList>
    </citation>
    <scope>NUCLEOTIDE SEQUENCE [LARGE SCALE GENOMIC DNA]</scope>
</reference>
<name>A0A6D2JH01_9BRAS</name>
<dbReference type="Gene3D" id="3.10.450.10">
    <property type="match status" value="2"/>
</dbReference>
<protein>
    <recommendedName>
        <fullName evidence="4">Cystatin domain-containing protein</fullName>
    </recommendedName>
</protein>
<dbReference type="AlphaFoldDB" id="A0A6D2JH01"/>
<dbReference type="OrthoDB" id="1625419at2759"/>
<evidence type="ECO:0000313" key="2">
    <source>
        <dbReference type="EMBL" id="CAA7038989.1"/>
    </source>
</evidence>
<dbReference type="PANTHER" id="PTHR31228:SF36">
    <property type="entry name" value="CYSTATIN_MONELLIN SUPERFAMILY PROTEIN"/>
    <property type="match status" value="1"/>
</dbReference>
<dbReference type="EMBL" id="CACVBM020000743">
    <property type="protein sequence ID" value="CAA7022819.1"/>
    <property type="molecule type" value="Genomic_DNA"/>
</dbReference>
<dbReference type="InterPro" id="IPR046350">
    <property type="entry name" value="Cystatin_sf"/>
</dbReference>